<name>A0A974PL34_9HYPH</name>
<organism evidence="2 3">
    <name type="scientific">Xanthobacter dioxanivorans</name>
    <dbReference type="NCBI Taxonomy" id="2528964"/>
    <lineage>
        <taxon>Bacteria</taxon>
        <taxon>Pseudomonadati</taxon>
        <taxon>Pseudomonadota</taxon>
        <taxon>Alphaproteobacteria</taxon>
        <taxon>Hyphomicrobiales</taxon>
        <taxon>Xanthobacteraceae</taxon>
        <taxon>Xanthobacter</taxon>
    </lineage>
</organism>
<accession>A0A974PL34</accession>
<evidence type="ECO:0000313" key="2">
    <source>
        <dbReference type="EMBL" id="QRG05567.1"/>
    </source>
</evidence>
<dbReference type="AlphaFoldDB" id="A0A974PL34"/>
<reference evidence="2 3" key="1">
    <citation type="submission" date="2020-10" db="EMBL/GenBank/DDBJ databases">
        <title>Degradation of 1,4-Dioxane by Xanthobacter sp. YN2, via a Novel Group-2 Soluble Di-Iron Monooxygenase.</title>
        <authorList>
            <person name="Ma F."/>
            <person name="Wang Y."/>
            <person name="Yang J."/>
            <person name="Guo H."/>
            <person name="Su D."/>
            <person name="Yu L."/>
        </authorList>
    </citation>
    <scope>NUCLEOTIDE SEQUENCE [LARGE SCALE GENOMIC DNA]</scope>
    <source>
        <strain evidence="2 3">YN2</strain>
    </source>
</reference>
<dbReference type="KEGG" id="xdi:EZH22_21245"/>
<evidence type="ECO:0008006" key="4">
    <source>
        <dbReference type="Google" id="ProtNLM"/>
    </source>
</evidence>
<feature type="signal peptide" evidence="1">
    <location>
        <begin position="1"/>
        <end position="19"/>
    </location>
</feature>
<dbReference type="RefSeq" id="WP_203192433.1">
    <property type="nucleotide sequence ID" value="NZ_CP063362.1"/>
</dbReference>
<evidence type="ECO:0000313" key="3">
    <source>
        <dbReference type="Proteomes" id="UP000596427"/>
    </source>
</evidence>
<evidence type="ECO:0000256" key="1">
    <source>
        <dbReference type="SAM" id="SignalP"/>
    </source>
</evidence>
<keyword evidence="1" id="KW-0732">Signal</keyword>
<keyword evidence="3" id="KW-1185">Reference proteome</keyword>
<sequence>MALVSGVALWLLAPLSAWAEEAAWVAETKAKLPPGIVLGRIPPLDAGTQTASIPAYPAAADQPASAGSAFDPGQMLDVTLKTEGGILSVVAATLRPRRQDERPNDDVDDSEMELLRTLAAMKKAEPEVEPCHIFGWAMHNGRKGIAVRAAPSGKAKAVGRLAPLHRTAESDQGSEPGWRVEFEITGYKDGWFRISHATPPGAPYGDPPPKRYPKTYSGTGWIRTSEAGGAYANTQMPVQHLLQAPHVDAQDFVPGSDVAGPDGNLSIDGTLMRLHACSANWALTTSRDGRRGWWRGICSNQVTNCS</sequence>
<proteinExistence type="predicted"/>
<dbReference type="Proteomes" id="UP000596427">
    <property type="component" value="Chromosome"/>
</dbReference>
<dbReference type="EMBL" id="CP063362">
    <property type="protein sequence ID" value="QRG05567.1"/>
    <property type="molecule type" value="Genomic_DNA"/>
</dbReference>
<protein>
    <recommendedName>
        <fullName evidence="4">SH3 domain-containing protein</fullName>
    </recommendedName>
</protein>
<feature type="chain" id="PRO_5038076689" description="SH3 domain-containing protein" evidence="1">
    <location>
        <begin position="20"/>
        <end position="306"/>
    </location>
</feature>
<gene>
    <name evidence="2" type="ORF">EZH22_21245</name>
</gene>